<dbReference type="CDD" id="cd11524">
    <property type="entry name" value="SYLF"/>
    <property type="match status" value="1"/>
</dbReference>
<dbReference type="RefSeq" id="WP_048880220.1">
    <property type="nucleotide sequence ID" value="NZ_BANC01000119.1"/>
</dbReference>
<sequence length="187" mass="19555">MKVKRRNSIIRYASVFLVMFTLASPASAASASELIRTSNVALQNLYDTQPKAKLLGERAKAILVFPSIVKAGLIFGAQTGDGVLFEGGLPTQFYNISAASYGLQAGVQSFSYALFFMKASALSYLKKSQGWSVGVGPSIVVLDKGAASSLTTTTLTQDVYAIPFGQKGLMAGAGIEGSKITAISVGP</sequence>
<dbReference type="STRING" id="1120923.SAMN02746095_03203"/>
<keyword evidence="1" id="KW-0732">Signal</keyword>
<comment type="caution">
    <text evidence="3">The sequence shown here is derived from an EMBL/GenBank/DDBJ whole genome shotgun (WGS) entry which is preliminary data.</text>
</comment>
<dbReference type="EMBL" id="BANC01000119">
    <property type="protein sequence ID" value="GAN81832.1"/>
    <property type="molecule type" value="Genomic_DNA"/>
</dbReference>
<evidence type="ECO:0000313" key="4">
    <source>
        <dbReference type="Proteomes" id="UP000032668"/>
    </source>
</evidence>
<organism evidence="3 4">
    <name type="scientific">Acidocella aminolytica 101 = DSM 11237</name>
    <dbReference type="NCBI Taxonomy" id="1120923"/>
    <lineage>
        <taxon>Bacteria</taxon>
        <taxon>Pseudomonadati</taxon>
        <taxon>Pseudomonadota</taxon>
        <taxon>Alphaproteobacteria</taxon>
        <taxon>Acetobacterales</taxon>
        <taxon>Acidocellaceae</taxon>
        <taxon>Acidocella</taxon>
    </lineage>
</organism>
<dbReference type="Pfam" id="PF04366">
    <property type="entry name" value="Ysc84"/>
    <property type="match status" value="1"/>
</dbReference>
<dbReference type="InterPro" id="IPR007461">
    <property type="entry name" value="Ysc84_actin-binding"/>
</dbReference>
<keyword evidence="4" id="KW-1185">Reference proteome</keyword>
<gene>
    <name evidence="3" type="ORF">Aam_121_002</name>
</gene>
<dbReference type="OrthoDB" id="7847492at2"/>
<dbReference type="Proteomes" id="UP000032668">
    <property type="component" value="Unassembled WGS sequence"/>
</dbReference>
<reference evidence="3 4" key="1">
    <citation type="submission" date="2012-11" db="EMBL/GenBank/DDBJ databases">
        <title>Whole genome sequence of Acidocella aminolytica 101 = DSM 11237.</title>
        <authorList>
            <person name="Azuma Y."/>
            <person name="Higashiura N."/>
            <person name="Hirakawa H."/>
            <person name="Matsushita K."/>
        </authorList>
    </citation>
    <scope>NUCLEOTIDE SEQUENCE [LARGE SCALE GENOMIC DNA]</scope>
    <source>
        <strain evidence="4">101 / DSM 11237</strain>
    </source>
</reference>
<protein>
    <submittedName>
        <fullName evidence="3">Twin-arginine translocation pathway signal</fullName>
    </submittedName>
</protein>
<proteinExistence type="predicted"/>
<feature type="domain" description="Ysc84 actin-binding" evidence="2">
    <location>
        <begin position="98"/>
        <end position="181"/>
    </location>
</feature>
<dbReference type="AlphaFoldDB" id="A0A0D6PJJ1"/>
<feature type="signal peptide" evidence="1">
    <location>
        <begin position="1"/>
        <end position="28"/>
    </location>
</feature>
<feature type="chain" id="PRO_5010284945" evidence="1">
    <location>
        <begin position="29"/>
        <end position="187"/>
    </location>
</feature>
<evidence type="ECO:0000256" key="1">
    <source>
        <dbReference type="SAM" id="SignalP"/>
    </source>
</evidence>
<evidence type="ECO:0000259" key="2">
    <source>
        <dbReference type="Pfam" id="PF04366"/>
    </source>
</evidence>
<accession>A0A0D6PJJ1</accession>
<name>A0A0D6PJJ1_9PROT</name>
<evidence type="ECO:0000313" key="3">
    <source>
        <dbReference type="EMBL" id="GAN81832.1"/>
    </source>
</evidence>